<sequence length="261" mass="26265">MPCDARQRRSSQALLLALAATLGSADALAHGGGEKPLAAVPAPPPGDGAKAAQILREIEGRVAPPPAAVAGEKAVDGEKAAVGTPPVEPIAASGPSPSAARVVAEPVAQAKRALQRAQGARAAGDAAHARQLDAVALEWAETARTLLRAAAAEATAVEAAKRAREVETKLERARALLEETQARRGRAAAELDRIEAEAREATRTAADVEAQRIEAGKRGATPKEARPATRGAERAAAAAPGAGPKGGAAKATAPAGQEGRP</sequence>
<comment type="caution">
    <text evidence="3">The sequence shown here is derived from an EMBL/GenBank/DDBJ whole genome shotgun (WGS) entry which is preliminary data.</text>
</comment>
<dbReference type="RefSeq" id="WP_272100617.1">
    <property type="nucleotide sequence ID" value="NZ_JAQNDK010000004.1"/>
</dbReference>
<feature type="region of interest" description="Disordered" evidence="1">
    <location>
        <begin position="69"/>
        <end position="97"/>
    </location>
</feature>
<keyword evidence="2" id="KW-0732">Signal</keyword>
<feature type="region of interest" description="Disordered" evidence="1">
    <location>
        <begin position="199"/>
        <end position="261"/>
    </location>
</feature>
<feature type="compositionally biased region" description="Low complexity" evidence="1">
    <location>
        <begin position="28"/>
        <end position="40"/>
    </location>
</feature>
<reference evidence="3 4" key="1">
    <citation type="submission" date="2023-01" db="EMBL/GenBank/DDBJ databases">
        <title>Minimal conservation of predation-associated metabolite biosynthetic gene clusters underscores biosynthetic potential of Myxococcota including descriptions for ten novel species: Archangium lansinium sp. nov., Myxococcus landrumus sp. nov., Nannocystis bai.</title>
        <authorList>
            <person name="Ahearne A."/>
            <person name="Stevens C."/>
            <person name="Dowd S."/>
        </authorList>
    </citation>
    <scope>NUCLEOTIDE SEQUENCE [LARGE SCALE GENOMIC DNA]</scope>
    <source>
        <strain evidence="3 4">WIWO2</strain>
    </source>
</reference>
<feature type="region of interest" description="Disordered" evidence="1">
    <location>
        <begin position="28"/>
        <end position="49"/>
    </location>
</feature>
<organism evidence="3 4">
    <name type="scientific">Sorangium atrum</name>
    <dbReference type="NCBI Taxonomy" id="2995308"/>
    <lineage>
        <taxon>Bacteria</taxon>
        <taxon>Pseudomonadati</taxon>
        <taxon>Myxococcota</taxon>
        <taxon>Polyangia</taxon>
        <taxon>Polyangiales</taxon>
        <taxon>Polyangiaceae</taxon>
        <taxon>Sorangium</taxon>
    </lineage>
</organism>
<dbReference type="EMBL" id="JAQNDK010000004">
    <property type="protein sequence ID" value="MDC0682580.1"/>
    <property type="molecule type" value="Genomic_DNA"/>
</dbReference>
<feature type="chain" id="PRO_5045132432" evidence="2">
    <location>
        <begin position="30"/>
        <end position="261"/>
    </location>
</feature>
<evidence type="ECO:0000313" key="4">
    <source>
        <dbReference type="Proteomes" id="UP001217485"/>
    </source>
</evidence>
<feature type="compositionally biased region" description="Basic and acidic residues" evidence="1">
    <location>
        <begin position="209"/>
        <end position="233"/>
    </location>
</feature>
<accession>A0ABT5C870</accession>
<gene>
    <name evidence="3" type="ORF">POL72_32935</name>
</gene>
<evidence type="ECO:0000313" key="3">
    <source>
        <dbReference type="EMBL" id="MDC0682580.1"/>
    </source>
</evidence>
<feature type="signal peptide" evidence="2">
    <location>
        <begin position="1"/>
        <end position="29"/>
    </location>
</feature>
<feature type="compositionally biased region" description="Low complexity" evidence="1">
    <location>
        <begin position="234"/>
        <end position="261"/>
    </location>
</feature>
<dbReference type="Proteomes" id="UP001217485">
    <property type="component" value="Unassembled WGS sequence"/>
</dbReference>
<name>A0ABT5C870_9BACT</name>
<evidence type="ECO:0000256" key="1">
    <source>
        <dbReference type="SAM" id="MobiDB-lite"/>
    </source>
</evidence>
<evidence type="ECO:0000256" key="2">
    <source>
        <dbReference type="SAM" id="SignalP"/>
    </source>
</evidence>
<proteinExistence type="predicted"/>
<protein>
    <submittedName>
        <fullName evidence="3">Uncharacterized protein</fullName>
    </submittedName>
</protein>
<keyword evidence="4" id="KW-1185">Reference proteome</keyword>